<protein>
    <submittedName>
        <fullName evidence="2">Uncharacterized protein</fullName>
    </submittedName>
</protein>
<accession>A0A8S5P662</accession>
<evidence type="ECO:0000256" key="1">
    <source>
        <dbReference type="SAM" id="Phobius"/>
    </source>
</evidence>
<reference evidence="2" key="1">
    <citation type="journal article" date="2021" name="Proc. Natl. Acad. Sci. U.S.A.">
        <title>A Catalog of Tens of Thousands of Viruses from Human Metagenomes Reveals Hidden Associations with Chronic Diseases.</title>
        <authorList>
            <person name="Tisza M.J."/>
            <person name="Buck C.B."/>
        </authorList>
    </citation>
    <scope>NUCLEOTIDE SEQUENCE</scope>
    <source>
        <strain evidence="2">Ctrya9</strain>
    </source>
</reference>
<feature type="transmembrane region" description="Helical" evidence="1">
    <location>
        <begin position="12"/>
        <end position="39"/>
    </location>
</feature>
<evidence type="ECO:0000313" key="2">
    <source>
        <dbReference type="EMBL" id="DAE01923.1"/>
    </source>
</evidence>
<dbReference type="EMBL" id="BK015336">
    <property type="protein sequence ID" value="DAE01923.1"/>
    <property type="molecule type" value="Genomic_DNA"/>
</dbReference>
<name>A0A8S5P662_9CAUD</name>
<keyword evidence="1" id="KW-0472">Membrane</keyword>
<proteinExistence type="predicted"/>
<organism evidence="2">
    <name type="scientific">Podoviridae sp. ctrya9</name>
    <dbReference type="NCBI Taxonomy" id="2825280"/>
    <lineage>
        <taxon>Viruses</taxon>
        <taxon>Duplodnaviria</taxon>
        <taxon>Heunggongvirae</taxon>
        <taxon>Uroviricota</taxon>
        <taxon>Caudoviricetes</taxon>
    </lineage>
</organism>
<keyword evidence="1" id="KW-1133">Transmembrane helix</keyword>
<keyword evidence="1" id="KW-0812">Transmembrane</keyword>
<sequence>MIYLQLINVYVINYIIILIKINIRGFACIYCNLLHMLIINFI</sequence>